<evidence type="ECO:0000256" key="1">
    <source>
        <dbReference type="ARBA" id="ARBA00022737"/>
    </source>
</evidence>
<dbReference type="PANTHER" id="PTHR47934">
    <property type="entry name" value="PENTATRICOPEPTIDE REPEAT-CONTAINING PROTEIN PET309, MITOCHONDRIAL"/>
    <property type="match status" value="1"/>
</dbReference>
<evidence type="ECO:0000259" key="3">
    <source>
        <dbReference type="Pfam" id="PF23276"/>
    </source>
</evidence>
<dbReference type="Gene3D" id="1.25.40.10">
    <property type="entry name" value="Tetratricopeptide repeat domain"/>
    <property type="match status" value="2"/>
</dbReference>
<dbReference type="EMBL" id="CAXAMN010015224">
    <property type="protein sequence ID" value="CAK9045280.1"/>
    <property type="molecule type" value="Genomic_DNA"/>
</dbReference>
<proteinExistence type="predicted"/>
<dbReference type="InterPro" id="IPR051114">
    <property type="entry name" value="Mito_RNA_Proc_CCM1"/>
</dbReference>
<dbReference type="Pfam" id="PF23276">
    <property type="entry name" value="TPR_24"/>
    <property type="match status" value="1"/>
</dbReference>
<sequence>MQFFVRGTHILQHAKACGRAPQPITDGLTAAWHEPCHAACWLSSTSRNISTKRYTAHDDFAQPKQIPTHVLRRTEGWGAHSRAGEKFNMIVNTTEHLVLEPTEEEKWLASQLKVAGNKKNGQWQKVVATYSGFSPLVLTAAMQAALKQGNYEEGYEIYRRIRHMTLPTYTISMKLLGKLGQHDEIERLWGQLMKMDIVGQPEASGRIDAAADNGDIQAAVRVLHYLQEKRLEADKLHFSSAINACANAKDADRAQSAQRLFDEMLAVGLKPDIATYTNLLRALANEPRQRLLNLLTDVKNQNLTWNGVFAETFLFIFLQSPQKGVWTKVDVIASHLRKLSLADVQTAKEFVDELKRSNVKLNKSCRLIDEAIQSVLQEARKASQMTAAAASRHLAMPHCQPVLALSSVDSRTRKMQLGKEQMAERRLAECGGGAVHVRGGGQNLEKEFSMILSAGSLEQPALLDPELQLLGFHRLIQFCKDLQLLSKHLPASAAQPLQRTRDSKEGHWQKLFDEYSGSSPIVLNAAMHAALKKRDYEEGLKIYKRVRHMTLPTYTISMKLLGKLGQHDEVERRWRQLVEYDLVDQPAAGGRIDAAADNGDIQAAVRVLDYMKEKCIEATTLHFSSAINACANSQDSNRAKAAQGFVDEMLRTGLKPNIVTYANVLRAFRQEPRQRLLNLLVHMKEQHVEANVVFAETFLFIFLRSPHKGGWTNVDVIASHLRKLSQADLEAAKGFIDELKGTKVELNKSCRLIAAAVRLVLHEARSVVGRRRHAEEAAEKRS</sequence>
<dbReference type="Pfam" id="PF13812">
    <property type="entry name" value="PPR_3"/>
    <property type="match status" value="2"/>
</dbReference>
<protein>
    <recommendedName>
        <fullName evidence="3">Pentatricopeptide repeat-containing protein-mitochondrial domain-containing protein</fullName>
    </recommendedName>
</protein>
<gene>
    <name evidence="4" type="ORF">CCMP2556_LOCUS23689</name>
</gene>
<keyword evidence="5" id="KW-1185">Reference proteome</keyword>
<feature type="domain" description="Pentatricopeptide repeat-containing protein-mitochondrial" evidence="3">
    <location>
        <begin position="208"/>
        <end position="296"/>
    </location>
</feature>
<reference evidence="4 5" key="1">
    <citation type="submission" date="2024-02" db="EMBL/GenBank/DDBJ databases">
        <authorList>
            <person name="Chen Y."/>
            <person name="Shah S."/>
            <person name="Dougan E. K."/>
            <person name="Thang M."/>
            <person name="Chan C."/>
        </authorList>
    </citation>
    <scope>NUCLEOTIDE SEQUENCE [LARGE SCALE GENOMIC DNA]</scope>
</reference>
<dbReference type="PANTHER" id="PTHR47934:SF6">
    <property type="entry name" value="MITOCHONDRIAL GROUP I INTRON SPLICING FACTOR CCM1-RELATED"/>
    <property type="match status" value="1"/>
</dbReference>
<dbReference type="InterPro" id="IPR057027">
    <property type="entry name" value="TPR_mt"/>
</dbReference>
<keyword evidence="1" id="KW-0677">Repeat</keyword>
<organism evidence="4 5">
    <name type="scientific">Durusdinium trenchii</name>
    <dbReference type="NCBI Taxonomy" id="1381693"/>
    <lineage>
        <taxon>Eukaryota</taxon>
        <taxon>Sar</taxon>
        <taxon>Alveolata</taxon>
        <taxon>Dinophyceae</taxon>
        <taxon>Suessiales</taxon>
        <taxon>Symbiodiniaceae</taxon>
        <taxon>Durusdinium</taxon>
    </lineage>
</organism>
<comment type="caution">
    <text evidence="4">The sequence shown here is derived from an EMBL/GenBank/DDBJ whole genome shotgun (WGS) entry which is preliminary data.</text>
</comment>
<name>A0ABP0M1B0_9DINO</name>
<dbReference type="InterPro" id="IPR011990">
    <property type="entry name" value="TPR-like_helical_dom_sf"/>
</dbReference>
<dbReference type="PROSITE" id="PS51375">
    <property type="entry name" value="PPR"/>
    <property type="match status" value="1"/>
</dbReference>
<dbReference type="InterPro" id="IPR002885">
    <property type="entry name" value="PPR_rpt"/>
</dbReference>
<evidence type="ECO:0000256" key="2">
    <source>
        <dbReference type="PROSITE-ProRule" id="PRU00708"/>
    </source>
</evidence>
<accession>A0ABP0M1B0</accession>
<evidence type="ECO:0000313" key="4">
    <source>
        <dbReference type="EMBL" id="CAK9045280.1"/>
    </source>
</evidence>
<dbReference type="Proteomes" id="UP001642484">
    <property type="component" value="Unassembled WGS sequence"/>
</dbReference>
<feature type="repeat" description="PPR" evidence="2">
    <location>
        <begin position="234"/>
        <end position="271"/>
    </location>
</feature>
<evidence type="ECO:0000313" key="5">
    <source>
        <dbReference type="Proteomes" id="UP001642484"/>
    </source>
</evidence>